<dbReference type="OrthoDB" id="517356at2"/>
<protein>
    <recommendedName>
        <fullName evidence="8">Holo-[acyl-carrier-protein] synthase</fullName>
        <shortName evidence="8">Holo-ACP synthase</shortName>
        <ecNumber evidence="8">2.7.8.7</ecNumber>
    </recommendedName>
    <alternativeName>
        <fullName evidence="8">4'-phosphopantetheinyl transferase AcpS</fullName>
    </alternativeName>
</protein>
<dbReference type="PATRIC" id="fig|98804.3.peg.162"/>
<evidence type="ECO:0000256" key="2">
    <source>
        <dbReference type="ARBA" id="ARBA00022679"/>
    </source>
</evidence>
<dbReference type="HAMAP" id="MF_00101">
    <property type="entry name" value="AcpS"/>
    <property type="match status" value="1"/>
</dbReference>
<keyword evidence="7 8" id="KW-0275">Fatty acid biosynthesis</keyword>
<dbReference type="STRING" id="98804.BTSPAZIEG_0172"/>
<keyword evidence="11" id="KW-1185">Reference proteome</keyword>
<evidence type="ECO:0000313" key="11">
    <source>
        <dbReference type="Proteomes" id="UP000243633"/>
    </source>
</evidence>
<feature type="domain" description="4'-phosphopantetheinyl transferase" evidence="9">
    <location>
        <begin position="5"/>
        <end position="100"/>
    </location>
</feature>
<dbReference type="InterPro" id="IPR037143">
    <property type="entry name" value="4-PPantetheinyl_Trfase_dom_sf"/>
</dbReference>
<proteinExistence type="inferred from homology"/>
<evidence type="ECO:0000256" key="3">
    <source>
        <dbReference type="ARBA" id="ARBA00022723"/>
    </source>
</evidence>
<dbReference type="NCBIfam" id="TIGR00556">
    <property type="entry name" value="pantethn_trn"/>
    <property type="match status" value="1"/>
</dbReference>
<feature type="binding site" evidence="8">
    <location>
        <position position="58"/>
    </location>
    <ligand>
        <name>Mg(2+)</name>
        <dbReference type="ChEBI" id="CHEBI:18420"/>
    </ligand>
</feature>
<keyword evidence="5 8" id="KW-0460">Magnesium</keyword>
<dbReference type="Gene3D" id="3.90.470.20">
    <property type="entry name" value="4'-phosphopantetheinyl transferase domain"/>
    <property type="match status" value="1"/>
</dbReference>
<dbReference type="AlphaFoldDB" id="A0A160SVY2"/>
<name>A0A160SVY2_BUCTT</name>
<dbReference type="Pfam" id="PF01648">
    <property type="entry name" value="ACPS"/>
    <property type="match status" value="1"/>
</dbReference>
<dbReference type="InterPro" id="IPR004568">
    <property type="entry name" value="Ppantetheine-prot_Trfase_dom"/>
</dbReference>
<evidence type="ECO:0000256" key="1">
    <source>
        <dbReference type="ARBA" id="ARBA00022516"/>
    </source>
</evidence>
<dbReference type="GO" id="GO:0005737">
    <property type="term" value="C:cytoplasm"/>
    <property type="evidence" value="ECO:0007669"/>
    <property type="project" value="UniProtKB-SubCell"/>
</dbReference>
<dbReference type="NCBIfam" id="TIGR00516">
    <property type="entry name" value="acpS"/>
    <property type="match status" value="1"/>
</dbReference>
<organism evidence="10 11">
    <name type="scientific">Buchnera aphidicola subsp. Tuberolachnus salignus</name>
    <dbReference type="NCBI Taxonomy" id="98804"/>
    <lineage>
        <taxon>Bacteria</taxon>
        <taxon>Pseudomonadati</taxon>
        <taxon>Pseudomonadota</taxon>
        <taxon>Gammaproteobacteria</taxon>
        <taxon>Enterobacterales</taxon>
        <taxon>Erwiniaceae</taxon>
        <taxon>Buchnera</taxon>
    </lineage>
</organism>
<evidence type="ECO:0000256" key="4">
    <source>
        <dbReference type="ARBA" id="ARBA00022832"/>
    </source>
</evidence>
<keyword evidence="6 8" id="KW-0443">Lipid metabolism</keyword>
<accession>A0A160SVY2</accession>
<evidence type="ECO:0000259" key="9">
    <source>
        <dbReference type="Pfam" id="PF01648"/>
    </source>
</evidence>
<dbReference type="EMBL" id="LN890285">
    <property type="protein sequence ID" value="CUR53147.1"/>
    <property type="molecule type" value="Genomic_DNA"/>
</dbReference>
<evidence type="ECO:0000256" key="8">
    <source>
        <dbReference type="HAMAP-Rule" id="MF_00101"/>
    </source>
</evidence>
<dbReference type="GO" id="GO:0008897">
    <property type="term" value="F:holo-[acyl-carrier-protein] synthase activity"/>
    <property type="evidence" value="ECO:0007669"/>
    <property type="project" value="UniProtKB-UniRule"/>
</dbReference>
<keyword evidence="8" id="KW-0963">Cytoplasm</keyword>
<gene>
    <name evidence="8 10" type="primary">acpS</name>
    <name evidence="10" type="ORF">BTSPAZIEG_0172</name>
</gene>
<keyword evidence="3 8" id="KW-0479">Metal-binding</keyword>
<dbReference type="InterPro" id="IPR008278">
    <property type="entry name" value="4-PPantetheinyl_Trfase_dom"/>
</dbReference>
<evidence type="ECO:0000256" key="5">
    <source>
        <dbReference type="ARBA" id="ARBA00022842"/>
    </source>
</evidence>
<dbReference type="GO" id="GO:0000287">
    <property type="term" value="F:magnesium ion binding"/>
    <property type="evidence" value="ECO:0007669"/>
    <property type="project" value="UniProtKB-UniRule"/>
</dbReference>
<comment type="function">
    <text evidence="8">Transfers the 4'-phosphopantetheine moiety from coenzyme A to a Ser of acyl-carrier-protein.</text>
</comment>
<comment type="cofactor">
    <cofactor evidence="8">
        <name>Mg(2+)</name>
        <dbReference type="ChEBI" id="CHEBI:18420"/>
    </cofactor>
</comment>
<evidence type="ECO:0000256" key="6">
    <source>
        <dbReference type="ARBA" id="ARBA00023098"/>
    </source>
</evidence>
<keyword evidence="1 8" id="KW-0444">Lipid biosynthesis</keyword>
<dbReference type="Proteomes" id="UP000243633">
    <property type="component" value="Chromosome 1"/>
</dbReference>
<sequence>MSIFGIGIDTIEIKRFKELLHKYSLKIPLKILSTLELKEFMKKKKKSSFLAKRFTAKEACMKALGIGFTYPNILKNLEIFNNRKGKPKIRILKKKIHKIFQKKTYKIHLSITDTKKYAQSIVLLEY</sequence>
<comment type="subcellular location">
    <subcellularLocation>
        <location evidence="8">Cytoplasm</location>
    </subcellularLocation>
</comment>
<comment type="similarity">
    <text evidence="8">Belongs to the P-Pant transferase superfamily. AcpS family.</text>
</comment>
<evidence type="ECO:0000313" key="10">
    <source>
        <dbReference type="EMBL" id="CUR53147.1"/>
    </source>
</evidence>
<keyword evidence="2 8" id="KW-0808">Transferase</keyword>
<keyword evidence="4 8" id="KW-0276">Fatty acid metabolism</keyword>
<dbReference type="InterPro" id="IPR002582">
    <property type="entry name" value="ACPS"/>
</dbReference>
<comment type="catalytic activity">
    <reaction evidence="8">
        <text>apo-[ACP] + CoA = holo-[ACP] + adenosine 3',5'-bisphosphate + H(+)</text>
        <dbReference type="Rhea" id="RHEA:12068"/>
        <dbReference type="Rhea" id="RHEA-COMP:9685"/>
        <dbReference type="Rhea" id="RHEA-COMP:9690"/>
        <dbReference type="ChEBI" id="CHEBI:15378"/>
        <dbReference type="ChEBI" id="CHEBI:29999"/>
        <dbReference type="ChEBI" id="CHEBI:57287"/>
        <dbReference type="ChEBI" id="CHEBI:58343"/>
        <dbReference type="ChEBI" id="CHEBI:64479"/>
        <dbReference type="EC" id="2.7.8.7"/>
    </reaction>
</comment>
<dbReference type="EC" id="2.7.8.7" evidence="8"/>
<dbReference type="SUPFAM" id="SSF56214">
    <property type="entry name" value="4'-phosphopantetheinyl transferase"/>
    <property type="match status" value="1"/>
</dbReference>
<reference evidence="11" key="1">
    <citation type="submission" date="2015-10" db="EMBL/GenBank/DDBJ databases">
        <authorList>
            <person name="Manzano-Marin A."/>
            <person name="Manzano-Marin A."/>
        </authorList>
    </citation>
    <scope>NUCLEOTIDE SEQUENCE [LARGE SCALE GENOMIC DNA]</scope>
    <source>
        <strain evidence="11">BTs</strain>
    </source>
</reference>
<feature type="binding site" evidence="8">
    <location>
        <position position="9"/>
    </location>
    <ligand>
        <name>Mg(2+)</name>
        <dbReference type="ChEBI" id="CHEBI:18420"/>
    </ligand>
</feature>
<dbReference type="RefSeq" id="WP_075472539.1">
    <property type="nucleotide sequence ID" value="NZ_CP135003.1"/>
</dbReference>
<evidence type="ECO:0000256" key="7">
    <source>
        <dbReference type="ARBA" id="ARBA00023160"/>
    </source>
</evidence>
<dbReference type="GO" id="GO:0006633">
    <property type="term" value="P:fatty acid biosynthetic process"/>
    <property type="evidence" value="ECO:0007669"/>
    <property type="project" value="UniProtKB-UniRule"/>
</dbReference>